<keyword evidence="2" id="KW-1185">Reference proteome</keyword>
<gene>
    <name evidence="1" type="ORF">GCM10010993_20070</name>
</gene>
<proteinExistence type="predicted"/>
<dbReference type="Proteomes" id="UP000635885">
    <property type="component" value="Unassembled WGS sequence"/>
</dbReference>
<reference evidence="2" key="1">
    <citation type="journal article" date="2019" name="Int. J. Syst. Evol. Microbiol.">
        <title>The Global Catalogue of Microorganisms (GCM) 10K type strain sequencing project: providing services to taxonomists for standard genome sequencing and annotation.</title>
        <authorList>
            <consortium name="The Broad Institute Genomics Platform"/>
            <consortium name="The Broad Institute Genome Sequencing Center for Infectious Disease"/>
            <person name="Wu L."/>
            <person name="Ma J."/>
        </authorList>
    </citation>
    <scope>NUCLEOTIDE SEQUENCE [LARGE SCALE GENOMIC DNA]</scope>
    <source>
        <strain evidence="2">CGMCC 1.12479</strain>
    </source>
</reference>
<dbReference type="Pfam" id="PF08309">
    <property type="entry name" value="LVIVD"/>
    <property type="match status" value="1"/>
</dbReference>
<evidence type="ECO:0000313" key="2">
    <source>
        <dbReference type="Proteomes" id="UP000635885"/>
    </source>
</evidence>
<dbReference type="EMBL" id="BMFD01000006">
    <property type="protein sequence ID" value="GGC41440.1"/>
    <property type="molecule type" value="Genomic_DNA"/>
</dbReference>
<sequence>MKKIYPIIFLFTLLFSCDWSEENPGFEKNILINTDSQQLSKRISNDESGVISVLGADFVNGRILEDDIPAGKLPMILVAQVEGPIHNGKILKATHVDIHGDYAYVSYNKEGAEFIGAVEIYDISQPTKPSITAQAIFTTADINALKYHEGRLHLAAAFDIDAEREISIAAQYLSVSVSGGQFTSDFVLTDLESFAGTGITHTDSHAAVTSGNQGIVALIDANNNVTARTSIPDLRDVAYGNNILAALSGEEGVRILNPTDLNEISQISMDRDVSGAKRTLDIGENLLFASEGAKGAGIYRLPSGTLIDHIAILSNPDGVNSEDIVTNAVSFDEGLLIMANGGAGVEIVEISDNNEINTLGLLSLFGSSNFVKLQGRHLFVASGAKGLQILEIEREASVPTPGINCEDTTPYRGGNNLNNNSNDVMRYSGSASLNNMNINGSLTFCGSVAVQNNININSNGFFEMSGSFAFGKTNGSSRMTINNNAVFKFNGSAVIYGDLILNSGSTIEFVGEGTSITVYGKVTINNNVTIKGDFIDTEGKFK</sequence>
<dbReference type="PROSITE" id="PS51257">
    <property type="entry name" value="PROKAR_LIPOPROTEIN"/>
    <property type="match status" value="1"/>
</dbReference>
<comment type="caution">
    <text evidence="1">The sequence shown here is derived from an EMBL/GenBank/DDBJ whole genome shotgun (WGS) entry which is preliminary data.</text>
</comment>
<accession>A0ABQ1MJI3</accession>
<protein>
    <recommendedName>
        <fullName evidence="3">LVIVD repeat-containing protein</fullName>
    </recommendedName>
</protein>
<dbReference type="SUPFAM" id="SSF50998">
    <property type="entry name" value="Quinoprotein alcohol dehydrogenase-like"/>
    <property type="match status" value="1"/>
</dbReference>
<dbReference type="InterPro" id="IPR013211">
    <property type="entry name" value="LVIVD"/>
</dbReference>
<dbReference type="InterPro" id="IPR011047">
    <property type="entry name" value="Quinoprotein_ADH-like_sf"/>
</dbReference>
<evidence type="ECO:0000313" key="1">
    <source>
        <dbReference type="EMBL" id="GGC41440.1"/>
    </source>
</evidence>
<name>A0ABQ1MJI3_9BACT</name>
<dbReference type="RefSeq" id="WP_188442402.1">
    <property type="nucleotide sequence ID" value="NZ_BMFD01000006.1"/>
</dbReference>
<organism evidence="1 2">
    <name type="scientific">Belliella aquatica</name>
    <dbReference type="NCBI Taxonomy" id="1323734"/>
    <lineage>
        <taxon>Bacteria</taxon>
        <taxon>Pseudomonadati</taxon>
        <taxon>Bacteroidota</taxon>
        <taxon>Cytophagia</taxon>
        <taxon>Cytophagales</taxon>
        <taxon>Cyclobacteriaceae</taxon>
        <taxon>Belliella</taxon>
    </lineage>
</organism>
<evidence type="ECO:0008006" key="3">
    <source>
        <dbReference type="Google" id="ProtNLM"/>
    </source>
</evidence>